<feature type="transmembrane region" description="Helical" evidence="1">
    <location>
        <begin position="7"/>
        <end position="26"/>
    </location>
</feature>
<proteinExistence type="predicted"/>
<feature type="transmembrane region" description="Helical" evidence="1">
    <location>
        <begin position="32"/>
        <end position="49"/>
    </location>
</feature>
<dbReference type="EMBL" id="JAAXPN010000001">
    <property type="protein sequence ID" value="NKZ23558.1"/>
    <property type="molecule type" value="Genomic_DNA"/>
</dbReference>
<evidence type="ECO:0000313" key="2">
    <source>
        <dbReference type="EMBL" id="NKZ23558.1"/>
    </source>
</evidence>
<dbReference type="AlphaFoldDB" id="A0A7X6N447"/>
<keyword evidence="3" id="KW-1185">Reference proteome</keyword>
<keyword evidence="1" id="KW-1133">Transmembrane helix</keyword>
<dbReference type="Proteomes" id="UP000549765">
    <property type="component" value="Unassembled WGS sequence"/>
</dbReference>
<protein>
    <submittedName>
        <fullName evidence="2">Uncharacterized protein</fullName>
    </submittedName>
</protein>
<name>A0A7X6N447_9LACO</name>
<reference evidence="2 3" key="1">
    <citation type="submission" date="2020-04" db="EMBL/GenBank/DDBJ databases">
        <title>MicrobeNet Type strains.</title>
        <authorList>
            <person name="Nicholson A.C."/>
        </authorList>
    </citation>
    <scope>NUCLEOTIDE SEQUENCE [LARGE SCALE GENOMIC DNA]</scope>
    <source>
        <strain evidence="2 3">CCUG 61472</strain>
    </source>
</reference>
<evidence type="ECO:0000313" key="3">
    <source>
        <dbReference type="Proteomes" id="UP000549765"/>
    </source>
</evidence>
<accession>A0A7X6N447</accession>
<gene>
    <name evidence="2" type="ORF">HF964_01875</name>
</gene>
<dbReference type="RefSeq" id="WP_168721345.1">
    <property type="nucleotide sequence ID" value="NZ_JAAXPN010000001.1"/>
</dbReference>
<comment type="caution">
    <text evidence="2">The sequence shown here is derived from an EMBL/GenBank/DDBJ whole genome shotgun (WGS) entry which is preliminary data.</text>
</comment>
<keyword evidence="1" id="KW-0812">Transmembrane</keyword>
<sequence>MSKKRKILLSIFVGWFIIGFIIQHFLQSESRWLYAILMAPFGILAAKWFED</sequence>
<keyword evidence="1" id="KW-0472">Membrane</keyword>
<evidence type="ECO:0000256" key="1">
    <source>
        <dbReference type="SAM" id="Phobius"/>
    </source>
</evidence>
<organism evidence="2 3">
    <name type="scientific">Periweissella fabalis</name>
    <dbReference type="NCBI Taxonomy" id="1070421"/>
    <lineage>
        <taxon>Bacteria</taxon>
        <taxon>Bacillati</taxon>
        <taxon>Bacillota</taxon>
        <taxon>Bacilli</taxon>
        <taxon>Lactobacillales</taxon>
        <taxon>Lactobacillaceae</taxon>
        <taxon>Periweissella</taxon>
    </lineage>
</organism>